<dbReference type="PANTHER" id="PTHR11228:SF7">
    <property type="entry name" value="PQQA PEPTIDE CYCLASE"/>
    <property type="match status" value="1"/>
</dbReference>
<gene>
    <name evidence="1" type="ORF">METZ01_LOCUS504830</name>
</gene>
<dbReference type="InterPro" id="IPR058240">
    <property type="entry name" value="rSAM_sf"/>
</dbReference>
<dbReference type="Gene3D" id="3.20.20.70">
    <property type="entry name" value="Aldolase class I"/>
    <property type="match status" value="1"/>
</dbReference>
<dbReference type="InterPro" id="IPR050377">
    <property type="entry name" value="Radical_SAM_PqqE_MftC-like"/>
</dbReference>
<accession>A0A383E584</accession>
<proteinExistence type="predicted"/>
<organism evidence="1">
    <name type="scientific">marine metagenome</name>
    <dbReference type="NCBI Taxonomy" id="408172"/>
    <lineage>
        <taxon>unclassified sequences</taxon>
        <taxon>metagenomes</taxon>
        <taxon>ecological metagenomes</taxon>
    </lineage>
</organism>
<dbReference type="PANTHER" id="PTHR11228">
    <property type="entry name" value="RADICAL SAM DOMAIN PROTEIN"/>
    <property type="match status" value="1"/>
</dbReference>
<dbReference type="SUPFAM" id="SSF102114">
    <property type="entry name" value="Radical SAM enzymes"/>
    <property type="match status" value="1"/>
</dbReference>
<feature type="non-terminal residue" evidence="1">
    <location>
        <position position="232"/>
    </location>
</feature>
<feature type="non-terminal residue" evidence="1">
    <location>
        <position position="1"/>
    </location>
</feature>
<evidence type="ECO:0000313" key="1">
    <source>
        <dbReference type="EMBL" id="SVE51976.1"/>
    </source>
</evidence>
<protein>
    <recommendedName>
        <fullName evidence="2">Radical SAM core domain-containing protein</fullName>
    </recommendedName>
</protein>
<sequence>FLRKDFVQIIDNIILNCNVPRISIKTNGYYTDRIKKFVPILIDKHKNTEFTLSVSLDGPEEIHDKVREFKGAYKKVVETLDVMKDYRSKPNFFLRLASVLTKDNRHILQELFDQTSSWPIDFHELILVRDIPVKEQLELKSDYEKLSKKQHERSSKNWRKSFNGKLFEKIYLETIKRIDSDKVYSPCLAGGRFVEIFPDGIVRGCEVEKLWDVSKIGSVNENNLDIVDVVKS</sequence>
<dbReference type="InterPro" id="IPR013785">
    <property type="entry name" value="Aldolase_TIM"/>
</dbReference>
<name>A0A383E584_9ZZZZ</name>
<dbReference type="AlphaFoldDB" id="A0A383E584"/>
<evidence type="ECO:0008006" key="2">
    <source>
        <dbReference type="Google" id="ProtNLM"/>
    </source>
</evidence>
<dbReference type="EMBL" id="UINC01222974">
    <property type="protein sequence ID" value="SVE51976.1"/>
    <property type="molecule type" value="Genomic_DNA"/>
</dbReference>
<reference evidence="1" key="1">
    <citation type="submission" date="2018-05" db="EMBL/GenBank/DDBJ databases">
        <authorList>
            <person name="Lanie J.A."/>
            <person name="Ng W.-L."/>
            <person name="Kazmierczak K.M."/>
            <person name="Andrzejewski T.M."/>
            <person name="Davidsen T.M."/>
            <person name="Wayne K.J."/>
            <person name="Tettelin H."/>
            <person name="Glass J.I."/>
            <person name="Rusch D."/>
            <person name="Podicherti R."/>
            <person name="Tsui H.-C.T."/>
            <person name="Winkler M.E."/>
        </authorList>
    </citation>
    <scope>NUCLEOTIDE SEQUENCE</scope>
</reference>